<evidence type="ECO:0000313" key="2">
    <source>
        <dbReference type="Proteomes" id="UP000664940"/>
    </source>
</evidence>
<dbReference type="AlphaFoldDB" id="A0A834BDG9"/>
<reference evidence="1 2" key="1">
    <citation type="journal article" date="2020" name="Nature">
        <title>Six reference-quality genomes reveal evolution of bat adaptations.</title>
        <authorList>
            <person name="Jebb D."/>
            <person name="Huang Z."/>
            <person name="Pippel M."/>
            <person name="Hughes G.M."/>
            <person name="Lavrichenko K."/>
            <person name="Devanna P."/>
            <person name="Winkler S."/>
            <person name="Jermiin L.S."/>
            <person name="Skirmuntt E.C."/>
            <person name="Katzourakis A."/>
            <person name="Burkitt-Gray L."/>
            <person name="Ray D.A."/>
            <person name="Sullivan K.A.M."/>
            <person name="Roscito J.G."/>
            <person name="Kirilenko B.M."/>
            <person name="Davalos L.M."/>
            <person name="Corthals A.P."/>
            <person name="Power M.L."/>
            <person name="Jones G."/>
            <person name="Ransome R.D."/>
            <person name="Dechmann D.K.N."/>
            <person name="Locatelli A.G."/>
            <person name="Puechmaille S.J."/>
            <person name="Fedrigo O."/>
            <person name="Jarvis E.D."/>
            <person name="Hiller M."/>
            <person name="Vernes S.C."/>
            <person name="Myers E.W."/>
            <person name="Teeling E.C."/>
        </authorList>
    </citation>
    <scope>NUCLEOTIDE SEQUENCE [LARGE SCALE GENOMIC DNA]</scope>
    <source>
        <strain evidence="1">Bat1K_MPI-CBG_1</strain>
    </source>
</reference>
<comment type="caution">
    <text evidence="1">The sequence shown here is derived from an EMBL/GenBank/DDBJ whole genome shotgun (WGS) entry which is preliminary data.</text>
</comment>
<protein>
    <submittedName>
        <fullName evidence="1">Uncharacterized protein</fullName>
    </submittedName>
</protein>
<proteinExistence type="predicted"/>
<organism evidence="1 2">
    <name type="scientific">Phyllostomus discolor</name>
    <name type="common">pale spear-nosed bat</name>
    <dbReference type="NCBI Taxonomy" id="89673"/>
    <lineage>
        <taxon>Eukaryota</taxon>
        <taxon>Metazoa</taxon>
        <taxon>Chordata</taxon>
        <taxon>Craniata</taxon>
        <taxon>Vertebrata</taxon>
        <taxon>Euteleostomi</taxon>
        <taxon>Mammalia</taxon>
        <taxon>Eutheria</taxon>
        <taxon>Laurasiatheria</taxon>
        <taxon>Chiroptera</taxon>
        <taxon>Yangochiroptera</taxon>
        <taxon>Phyllostomidae</taxon>
        <taxon>Phyllostominae</taxon>
        <taxon>Phyllostomus</taxon>
    </lineage>
</organism>
<sequence length="174" mass="19542">MALPIQLVCETLLHASLFFNKDEIYSTLGPHLSLHQEQLASRFTVLRGKNKCLEEQTLPPVCPMAWSNSHSLPLSLTFTWKLLTKSRNKPRVREHQVQIIIIIIKNCEHAIYSEANEGKFSAPSSLFHTLFNVSEHPLNCIPEKGDISGAPKEGGTAISPITFPTWCQECPVYC</sequence>
<name>A0A834BDG9_9CHIR</name>
<evidence type="ECO:0000313" key="1">
    <source>
        <dbReference type="EMBL" id="KAF6131067.1"/>
    </source>
</evidence>
<gene>
    <name evidence="1" type="ORF">HJG60_007968</name>
</gene>
<accession>A0A834BDG9</accession>
<dbReference type="EMBL" id="JABVXQ010000001">
    <property type="protein sequence ID" value="KAF6131067.1"/>
    <property type="molecule type" value="Genomic_DNA"/>
</dbReference>
<dbReference type="Proteomes" id="UP000664940">
    <property type="component" value="Unassembled WGS sequence"/>
</dbReference>